<organism evidence="9 10">
    <name type="scientific">Mucilaginibacter gracilis</name>
    <dbReference type="NCBI Taxonomy" id="423350"/>
    <lineage>
        <taxon>Bacteria</taxon>
        <taxon>Pseudomonadati</taxon>
        <taxon>Bacteroidota</taxon>
        <taxon>Sphingobacteriia</taxon>
        <taxon>Sphingobacteriales</taxon>
        <taxon>Sphingobacteriaceae</taxon>
        <taxon>Mucilaginibacter</taxon>
    </lineage>
</organism>
<reference evidence="9 10" key="1">
    <citation type="submission" date="2018-10" db="EMBL/GenBank/DDBJ databases">
        <title>Genomic Encyclopedia of Archaeal and Bacterial Type Strains, Phase II (KMG-II): from individual species to whole genera.</title>
        <authorList>
            <person name="Goeker M."/>
        </authorList>
    </citation>
    <scope>NUCLEOTIDE SEQUENCE [LARGE SCALE GENOMIC DNA]</scope>
    <source>
        <strain evidence="9 10">DSM 18602</strain>
    </source>
</reference>
<keyword evidence="3" id="KW-0378">Hydrolase</keyword>
<evidence type="ECO:0000256" key="1">
    <source>
        <dbReference type="ARBA" id="ARBA00007261"/>
    </source>
</evidence>
<dbReference type="GO" id="GO:0006508">
    <property type="term" value="P:proteolysis"/>
    <property type="evidence" value="ECO:0007669"/>
    <property type="project" value="UniProtKB-KW"/>
</dbReference>
<keyword evidence="10" id="KW-1185">Reference proteome</keyword>
<evidence type="ECO:0000256" key="6">
    <source>
        <dbReference type="SAM" id="SignalP"/>
    </source>
</evidence>
<feature type="domain" description="Peptidase M16 N-terminal" evidence="7">
    <location>
        <begin position="70"/>
        <end position="196"/>
    </location>
</feature>
<comment type="caution">
    <text evidence="9">The sequence shown here is derived from an EMBL/GenBank/DDBJ whole genome shotgun (WGS) entry which is preliminary data.</text>
</comment>
<feature type="domain" description="Peptidase M16 C-terminal" evidence="8">
    <location>
        <begin position="228"/>
        <end position="409"/>
    </location>
</feature>
<dbReference type="PANTHER" id="PTHR43690">
    <property type="entry name" value="NARDILYSIN"/>
    <property type="match status" value="1"/>
</dbReference>
<dbReference type="AlphaFoldDB" id="A0A495IZR3"/>
<feature type="chain" id="PRO_5019820441" evidence="6">
    <location>
        <begin position="25"/>
        <end position="964"/>
    </location>
</feature>
<comment type="similarity">
    <text evidence="1">Belongs to the peptidase M16 family.</text>
</comment>
<evidence type="ECO:0000256" key="3">
    <source>
        <dbReference type="ARBA" id="ARBA00022801"/>
    </source>
</evidence>
<dbReference type="SUPFAM" id="SSF63411">
    <property type="entry name" value="LuxS/MPP-like metallohydrolase"/>
    <property type="match status" value="4"/>
</dbReference>
<accession>A0A495IZR3</accession>
<sequence length="964" mass="107233">MKLKLLLAPAILLSLVVNVNLSLAQTRPVPSPKSKPEPITNQLTADNLLPADTAVIIGKLPNGLTYYIRKNTFPKNRAELYLVNKVGSVLENDEQQGLAHFTEHMAFNGTKDFPKNQLVNYLQKSGVRFGADLNAYTSFDETVYQLPLPTDSAKTFNQGFNILANWAGMVSFDTDEINAERGVVLEEKRLNGKNAQERMSKITMPVLLNNSRYADRLTIGKEEILNNFKPETIKSFYHDWYRPDLQAVIAVGDFDPQQVEQLIKTNFSALKNPDNERPRTQYDIPPGAGTTVKIVTDKEQPYTTFQMIVKHPGNTVKTGADFLQAIRIQLFNSLLNARIGELTQKADPPFLNGDVSYADFVGNLDAFTTEADAKPGELEKAVKAIVAETERARKFGFTQTEFERAKQMLLTGVENAWKEKDKTNSVNYVTDYQQNFLKGDAIISIDFEYDFYKQYIGQIKLSEINALAGMFISEQNCNIIVEAPDNEKDKLPTEQILLGWIKAAGNNVTPYVDNVSNKPLLEKQPQGSIFVRVQTDAAIGTNTLTLGNGVKVILKPTNFKNDEILINSFSLGGTSLATDADYTSADMAAGIISSSGIADIDQIKLDKMLTGKNAAISPYINETSQGINGRTSPEDIETALQLIYLYYTQPRRDDNIWQSVITQYRAALTNRGLDPEMVYADTSLAVLGDHNIRRMNVTTDRLNTASLDKAFAFYKARFADASNTIFTLTGNFSAAAIKPLLEKYLGALPSLHHNEQYRNLDIHIPERQITATVHKGIGDKSTVQMVFSGSYVYSNQNNIQLDAIGEILQIKLNERLREKESGVYSPEVTANYNKLPASRYSIVVYFSCAPANVDKLIAATMDEIAKIKQNGAEPTDIQKFIAETQRSNELRLKENAYWLGYLSQAIMNGDNPDDILMLNKYLGQITVQSTKQTANQCLSGNNLIKLILLPEAPAKSPTEGKAKP</sequence>
<keyword evidence="4" id="KW-0862">Zinc</keyword>
<dbReference type="InterPro" id="IPR050626">
    <property type="entry name" value="Peptidase_M16"/>
</dbReference>
<dbReference type="GO" id="GO:0046872">
    <property type="term" value="F:metal ion binding"/>
    <property type="evidence" value="ECO:0007669"/>
    <property type="project" value="InterPro"/>
</dbReference>
<evidence type="ECO:0000313" key="10">
    <source>
        <dbReference type="Proteomes" id="UP000268007"/>
    </source>
</evidence>
<gene>
    <name evidence="9" type="ORF">BDD43_1671</name>
</gene>
<dbReference type="Proteomes" id="UP000268007">
    <property type="component" value="Unassembled WGS sequence"/>
</dbReference>
<keyword evidence="5" id="KW-0482">Metalloprotease</keyword>
<evidence type="ECO:0000256" key="2">
    <source>
        <dbReference type="ARBA" id="ARBA00022670"/>
    </source>
</evidence>
<dbReference type="InterPro" id="IPR007863">
    <property type="entry name" value="Peptidase_M16_C"/>
</dbReference>
<dbReference type="PANTHER" id="PTHR43690:SF34">
    <property type="entry name" value="ZINC PROTEASE PQQL-LIKE"/>
    <property type="match status" value="1"/>
</dbReference>
<evidence type="ECO:0000256" key="5">
    <source>
        <dbReference type="ARBA" id="ARBA00023049"/>
    </source>
</evidence>
<keyword evidence="2 9" id="KW-0645">Protease</keyword>
<dbReference type="InterPro" id="IPR011765">
    <property type="entry name" value="Pept_M16_N"/>
</dbReference>
<dbReference type="InterPro" id="IPR011249">
    <property type="entry name" value="Metalloenz_LuxS/M16"/>
</dbReference>
<proteinExistence type="inferred from homology"/>
<name>A0A495IZR3_9SPHI</name>
<dbReference type="Gene3D" id="3.30.830.10">
    <property type="entry name" value="Metalloenzyme, LuxS/M16 peptidase-like"/>
    <property type="match status" value="4"/>
</dbReference>
<dbReference type="OrthoDB" id="9811314at2"/>
<evidence type="ECO:0000313" key="9">
    <source>
        <dbReference type="EMBL" id="RKR81524.1"/>
    </source>
</evidence>
<protein>
    <submittedName>
        <fullName evidence="9">Zinc protease</fullName>
    </submittedName>
</protein>
<dbReference type="GO" id="GO:0008237">
    <property type="term" value="F:metallopeptidase activity"/>
    <property type="evidence" value="ECO:0007669"/>
    <property type="project" value="UniProtKB-KW"/>
</dbReference>
<evidence type="ECO:0000259" key="7">
    <source>
        <dbReference type="Pfam" id="PF00675"/>
    </source>
</evidence>
<keyword evidence="6" id="KW-0732">Signal</keyword>
<feature type="signal peptide" evidence="6">
    <location>
        <begin position="1"/>
        <end position="24"/>
    </location>
</feature>
<dbReference type="EMBL" id="RBKU01000001">
    <property type="protein sequence ID" value="RKR81524.1"/>
    <property type="molecule type" value="Genomic_DNA"/>
</dbReference>
<dbReference type="Pfam" id="PF05193">
    <property type="entry name" value="Peptidase_M16_C"/>
    <property type="match status" value="2"/>
</dbReference>
<feature type="domain" description="Peptidase M16 C-terminal" evidence="8">
    <location>
        <begin position="706"/>
        <end position="879"/>
    </location>
</feature>
<evidence type="ECO:0000259" key="8">
    <source>
        <dbReference type="Pfam" id="PF05193"/>
    </source>
</evidence>
<dbReference type="RefSeq" id="WP_121197213.1">
    <property type="nucleotide sequence ID" value="NZ_RBKU01000001.1"/>
</dbReference>
<dbReference type="Pfam" id="PF00675">
    <property type="entry name" value="Peptidase_M16"/>
    <property type="match status" value="1"/>
</dbReference>
<evidence type="ECO:0000256" key="4">
    <source>
        <dbReference type="ARBA" id="ARBA00022833"/>
    </source>
</evidence>